<evidence type="ECO:0000256" key="2">
    <source>
        <dbReference type="ARBA" id="ARBA00011881"/>
    </source>
</evidence>
<dbReference type="InterPro" id="IPR013149">
    <property type="entry name" value="ADH-like_C"/>
</dbReference>
<dbReference type="InterPro" id="IPR013154">
    <property type="entry name" value="ADH-like_N"/>
</dbReference>
<comment type="subcellular location">
    <subcellularLocation>
        <location evidence="1">Cytoplasm</location>
    </subcellularLocation>
</comment>
<evidence type="ECO:0000256" key="4">
    <source>
        <dbReference type="ARBA" id="ARBA00022857"/>
    </source>
</evidence>
<keyword evidence="5" id="KW-0694">RNA-binding</keyword>
<dbReference type="GO" id="GO:0016491">
    <property type="term" value="F:oxidoreductase activity"/>
    <property type="evidence" value="ECO:0007669"/>
    <property type="project" value="InterPro"/>
</dbReference>
<accession>A0A8J6AXZ9</accession>
<evidence type="ECO:0000313" key="8">
    <source>
        <dbReference type="EMBL" id="KAG9397621.1"/>
    </source>
</evidence>
<evidence type="ECO:0000256" key="5">
    <source>
        <dbReference type="ARBA" id="ARBA00022884"/>
    </source>
</evidence>
<proteinExistence type="predicted"/>
<dbReference type="InterPro" id="IPR036291">
    <property type="entry name" value="NAD(P)-bd_dom_sf"/>
</dbReference>
<dbReference type="SUPFAM" id="SSF51735">
    <property type="entry name" value="NAD(P)-binding Rossmann-fold domains"/>
    <property type="match status" value="1"/>
</dbReference>
<name>A0A8J6AXZ9_9EUKA</name>
<evidence type="ECO:0000256" key="1">
    <source>
        <dbReference type="ARBA" id="ARBA00004496"/>
    </source>
</evidence>
<feature type="domain" description="Enoyl reductase (ER)" evidence="7">
    <location>
        <begin position="10"/>
        <end position="327"/>
    </location>
</feature>
<keyword evidence="6" id="KW-0007">Acetylation</keyword>
<reference evidence="8" key="1">
    <citation type="submission" date="2021-05" db="EMBL/GenBank/DDBJ databases">
        <title>A free-living protist that lacks canonical eukaryotic 1 DNA replication and segregation systems.</title>
        <authorList>
            <person name="Salas-Leiva D.E."/>
            <person name="Tromer E.C."/>
            <person name="Curtis B.A."/>
            <person name="Jerlstrom-Hultqvist J."/>
            <person name="Kolisko M."/>
            <person name="Yi Z."/>
            <person name="Salas-Leiva J.S."/>
            <person name="Gallot-Lavallee L."/>
            <person name="Kops G.J.P.L."/>
            <person name="Archibald J.M."/>
            <person name="Simpson A.G.B."/>
            <person name="Roger A.J."/>
        </authorList>
    </citation>
    <scope>NUCLEOTIDE SEQUENCE</scope>
    <source>
        <strain evidence="8">BICM</strain>
    </source>
</reference>
<dbReference type="Pfam" id="PF00107">
    <property type="entry name" value="ADH_zinc_N"/>
    <property type="match status" value="1"/>
</dbReference>
<dbReference type="Gene3D" id="3.40.50.720">
    <property type="entry name" value="NAD(P)-binding Rossmann-like Domain"/>
    <property type="match status" value="1"/>
</dbReference>
<dbReference type="GO" id="GO:0005737">
    <property type="term" value="C:cytoplasm"/>
    <property type="evidence" value="ECO:0007669"/>
    <property type="project" value="UniProtKB-SubCell"/>
</dbReference>
<dbReference type="Proteomes" id="UP000717585">
    <property type="component" value="Unassembled WGS sequence"/>
</dbReference>
<dbReference type="SUPFAM" id="SSF50129">
    <property type="entry name" value="GroES-like"/>
    <property type="match status" value="1"/>
</dbReference>
<dbReference type="SMART" id="SM00829">
    <property type="entry name" value="PKS_ER"/>
    <property type="match status" value="1"/>
</dbReference>
<dbReference type="OrthoDB" id="201656at2759"/>
<dbReference type="InterPro" id="IPR020843">
    <property type="entry name" value="ER"/>
</dbReference>
<organism evidence="8 9">
    <name type="scientific">Carpediemonas membranifera</name>
    <dbReference type="NCBI Taxonomy" id="201153"/>
    <lineage>
        <taxon>Eukaryota</taxon>
        <taxon>Metamonada</taxon>
        <taxon>Carpediemonas-like organisms</taxon>
        <taxon>Carpediemonas</taxon>
    </lineage>
</organism>
<protein>
    <submittedName>
        <fullName evidence="8">Zinc-binding dehydrogenase</fullName>
    </submittedName>
</protein>
<evidence type="ECO:0000256" key="6">
    <source>
        <dbReference type="ARBA" id="ARBA00022990"/>
    </source>
</evidence>
<dbReference type="GO" id="GO:0003723">
    <property type="term" value="F:RNA binding"/>
    <property type="evidence" value="ECO:0007669"/>
    <property type="project" value="UniProtKB-KW"/>
</dbReference>
<dbReference type="Pfam" id="PF08240">
    <property type="entry name" value="ADH_N"/>
    <property type="match status" value="1"/>
</dbReference>
<dbReference type="EMBL" id="JAHDYR010000001">
    <property type="protein sequence ID" value="KAG9397621.1"/>
    <property type="molecule type" value="Genomic_DNA"/>
</dbReference>
<dbReference type="InterPro" id="IPR011032">
    <property type="entry name" value="GroES-like_sf"/>
</dbReference>
<dbReference type="Gene3D" id="3.90.180.10">
    <property type="entry name" value="Medium-chain alcohol dehydrogenases, catalytic domain"/>
    <property type="match status" value="1"/>
</dbReference>
<dbReference type="InterPro" id="IPR051603">
    <property type="entry name" value="Zinc-ADH_QOR/CCCR"/>
</dbReference>
<dbReference type="InterPro" id="IPR002364">
    <property type="entry name" value="Quin_OxRdtase/zeta-crystal_CS"/>
</dbReference>
<evidence type="ECO:0000256" key="3">
    <source>
        <dbReference type="ARBA" id="ARBA00022490"/>
    </source>
</evidence>
<dbReference type="AlphaFoldDB" id="A0A8J6AXZ9"/>
<comment type="caution">
    <text evidence="8">The sequence shown here is derived from an EMBL/GenBank/DDBJ whole genome shotgun (WGS) entry which is preliminary data.</text>
</comment>
<keyword evidence="9" id="KW-1185">Reference proteome</keyword>
<dbReference type="PANTHER" id="PTHR44154">
    <property type="entry name" value="QUINONE OXIDOREDUCTASE"/>
    <property type="match status" value="1"/>
</dbReference>
<dbReference type="GO" id="GO:0008270">
    <property type="term" value="F:zinc ion binding"/>
    <property type="evidence" value="ECO:0007669"/>
    <property type="project" value="InterPro"/>
</dbReference>
<comment type="subunit">
    <text evidence="2">Homotetramer.</text>
</comment>
<evidence type="ECO:0000259" key="7">
    <source>
        <dbReference type="SMART" id="SM00829"/>
    </source>
</evidence>
<keyword evidence="4" id="KW-0521">NADP</keyword>
<sequence length="330" mass="35634">MRALLLQRTGKPYDFEMGTFPVPEPGPNDVRIKIAATACNPIDYKLATHGNASWTVFPRILGLDTAGVVDKVGLNVADYHVGDRVVQHGDLRRRGGGYAEYTVCDTRHLARIPRTVSYIDAAAAMCAGLTAMQAVSRKLHVKAGDTVLIHGGAGGVGSYAVQLCKVLGATVMTTCQGEKADYVRSLGADEAIDYTTEDVSQRVMELTNGLGADCILNTLSPETGVEDVERLAFNGVLCMISGPMPVSMADLGMFVKGQTLTTCFLGGAHMYQHEESLVDLKKMAEEILDLQAEGSIRSPIQKIIRLNQVPRALDELEDRHVTGKIIVDMQ</sequence>
<evidence type="ECO:0000313" key="9">
    <source>
        <dbReference type="Proteomes" id="UP000717585"/>
    </source>
</evidence>
<dbReference type="PROSITE" id="PS01162">
    <property type="entry name" value="QOR_ZETA_CRYSTAL"/>
    <property type="match status" value="1"/>
</dbReference>
<dbReference type="PANTHER" id="PTHR44154:SF1">
    <property type="entry name" value="QUINONE OXIDOREDUCTASE"/>
    <property type="match status" value="1"/>
</dbReference>
<keyword evidence="3" id="KW-0963">Cytoplasm</keyword>
<gene>
    <name evidence="8" type="ORF">J8273_0751</name>
</gene>